<accession>A0ABD2I7V3</accession>
<dbReference type="PANTHER" id="PTHR11412">
    <property type="entry name" value="MACROGLOBULIN / COMPLEMENT"/>
    <property type="match status" value="1"/>
</dbReference>
<proteinExistence type="predicted"/>
<name>A0ABD2I7V3_9BILA</name>
<dbReference type="EMBL" id="JBICBT010001316">
    <property type="protein sequence ID" value="KAL3073615.1"/>
    <property type="molecule type" value="Genomic_DNA"/>
</dbReference>
<evidence type="ECO:0000313" key="3">
    <source>
        <dbReference type="Proteomes" id="UP001620626"/>
    </source>
</evidence>
<keyword evidence="3" id="KW-1185">Reference proteome</keyword>
<evidence type="ECO:0000313" key="2">
    <source>
        <dbReference type="EMBL" id="KAL3073615.1"/>
    </source>
</evidence>
<dbReference type="InterPro" id="IPR036595">
    <property type="entry name" value="A-macroglobulin_rcpt-bd_sf"/>
</dbReference>
<dbReference type="Pfam" id="PF07677">
    <property type="entry name" value="A2M_recep"/>
    <property type="match status" value="1"/>
</dbReference>
<dbReference type="AlphaFoldDB" id="A0ABD2I7V3"/>
<dbReference type="PANTHER" id="PTHR11412:SF175">
    <property type="entry name" value="TEP (THIOLESTER CONTAINING PROTEIN)"/>
    <property type="match status" value="1"/>
</dbReference>
<evidence type="ECO:0000259" key="1">
    <source>
        <dbReference type="SMART" id="SM01361"/>
    </source>
</evidence>
<sequence>MAWSIGRRRCQTVPKMAQKTVGGDARDTNQYFVQPQPADVEMSAYVIALLTYMLTAYNQRACNAHCPLADARSAHSTWAAFQSTQDNSVMALQSLGGICRKGLLALLQPGASKCRMGKQDTHLFTNQRTRNALVTAELRGPNTPTIAKPFGRMCHFIVPKKCARCATATGCSWSCAAITRVPVPAQTWPCGGDALSGYRFDEEDVRRLTGIADLQRVELDKEDSKLNIYFNALGDVPVCLSMNTDLVYQIADQRDAQLLLYDYYDPQQQMKSTYSARQTRSLEESCPDCWPDPGAHASRAQAARPSVTAGAGSSTGGAATTPSAVLFLLFFSVGLQLYLLSSSSLSAAPFWRCVSSSH</sequence>
<comment type="caution">
    <text evidence="2">The sequence shown here is derived from an EMBL/GenBank/DDBJ whole genome shotgun (WGS) entry which is preliminary data.</text>
</comment>
<dbReference type="InterPro" id="IPR009048">
    <property type="entry name" value="A-macroglobulin_rcpt-bd"/>
</dbReference>
<gene>
    <name evidence="2" type="ORF">niasHT_036285</name>
</gene>
<dbReference type="Proteomes" id="UP001620626">
    <property type="component" value="Unassembled WGS sequence"/>
</dbReference>
<dbReference type="Gene3D" id="2.60.40.690">
    <property type="entry name" value="Alpha-macroglobulin, receptor-binding domain"/>
    <property type="match status" value="1"/>
</dbReference>
<feature type="domain" description="Alpha-macroglobulin receptor-binding" evidence="1">
    <location>
        <begin position="195"/>
        <end position="274"/>
    </location>
</feature>
<organism evidence="2 3">
    <name type="scientific">Heterodera trifolii</name>
    <dbReference type="NCBI Taxonomy" id="157864"/>
    <lineage>
        <taxon>Eukaryota</taxon>
        <taxon>Metazoa</taxon>
        <taxon>Ecdysozoa</taxon>
        <taxon>Nematoda</taxon>
        <taxon>Chromadorea</taxon>
        <taxon>Rhabditida</taxon>
        <taxon>Tylenchina</taxon>
        <taxon>Tylenchomorpha</taxon>
        <taxon>Tylenchoidea</taxon>
        <taxon>Heteroderidae</taxon>
        <taxon>Heteroderinae</taxon>
        <taxon>Heterodera</taxon>
    </lineage>
</organism>
<protein>
    <recommendedName>
        <fullName evidence="1">Alpha-macroglobulin receptor-binding domain-containing protein</fullName>
    </recommendedName>
</protein>
<dbReference type="SMART" id="SM01361">
    <property type="entry name" value="A2M_recep"/>
    <property type="match status" value="1"/>
</dbReference>
<dbReference type="InterPro" id="IPR050473">
    <property type="entry name" value="A2M/Complement_sys"/>
</dbReference>
<reference evidence="2 3" key="1">
    <citation type="submission" date="2024-10" db="EMBL/GenBank/DDBJ databases">
        <authorList>
            <person name="Kim D."/>
        </authorList>
    </citation>
    <scope>NUCLEOTIDE SEQUENCE [LARGE SCALE GENOMIC DNA]</scope>
    <source>
        <strain evidence="2">BH-2024</strain>
    </source>
</reference>
<dbReference type="SUPFAM" id="SSF49410">
    <property type="entry name" value="Alpha-macroglobulin receptor domain"/>
    <property type="match status" value="1"/>
</dbReference>